<accession>A0A0E9WF37</accession>
<dbReference type="EMBL" id="GBXM01020387">
    <property type="protein sequence ID" value="JAH88190.1"/>
    <property type="molecule type" value="Transcribed_RNA"/>
</dbReference>
<reference evidence="1" key="2">
    <citation type="journal article" date="2015" name="Fish Shellfish Immunol.">
        <title>Early steps in the European eel (Anguilla anguilla)-Vibrio vulnificus interaction in the gills: Role of the RtxA13 toxin.</title>
        <authorList>
            <person name="Callol A."/>
            <person name="Pajuelo D."/>
            <person name="Ebbesson L."/>
            <person name="Teles M."/>
            <person name="MacKenzie S."/>
            <person name="Amaro C."/>
        </authorList>
    </citation>
    <scope>NUCLEOTIDE SEQUENCE</scope>
</reference>
<name>A0A0E9WF37_ANGAN</name>
<reference evidence="1" key="1">
    <citation type="submission" date="2014-11" db="EMBL/GenBank/DDBJ databases">
        <authorList>
            <person name="Amaro Gonzalez C."/>
        </authorList>
    </citation>
    <scope>NUCLEOTIDE SEQUENCE</scope>
</reference>
<organism evidence="1">
    <name type="scientific">Anguilla anguilla</name>
    <name type="common">European freshwater eel</name>
    <name type="synonym">Muraena anguilla</name>
    <dbReference type="NCBI Taxonomy" id="7936"/>
    <lineage>
        <taxon>Eukaryota</taxon>
        <taxon>Metazoa</taxon>
        <taxon>Chordata</taxon>
        <taxon>Craniata</taxon>
        <taxon>Vertebrata</taxon>
        <taxon>Euteleostomi</taxon>
        <taxon>Actinopterygii</taxon>
        <taxon>Neopterygii</taxon>
        <taxon>Teleostei</taxon>
        <taxon>Anguilliformes</taxon>
        <taxon>Anguillidae</taxon>
        <taxon>Anguilla</taxon>
    </lineage>
</organism>
<evidence type="ECO:0000313" key="1">
    <source>
        <dbReference type="EMBL" id="JAH88190.1"/>
    </source>
</evidence>
<sequence length="34" mass="4147">MCYIYVIKREKFTNILEIGLFKIRKFSVDTVHKI</sequence>
<protein>
    <submittedName>
        <fullName evidence="1">Uncharacterized protein</fullName>
    </submittedName>
</protein>
<proteinExistence type="predicted"/>
<dbReference type="AlphaFoldDB" id="A0A0E9WF37"/>